<evidence type="ECO:0000256" key="1">
    <source>
        <dbReference type="SAM" id="MobiDB-lite"/>
    </source>
</evidence>
<sequence length="123" mass="14370">MSDKSQENPKEPPTRKENKHRYRKYGPLPHTPFRGKCIPSPYKEAWQIKLDDPPPTKREKMPEDDDHVWVEDSFFGLRSKRFPPPGAVFDEDNRYTTQKGSTKNSPKKDKEEEGSKPDLEEGK</sequence>
<feature type="region of interest" description="Disordered" evidence="1">
    <location>
        <begin position="77"/>
        <end position="123"/>
    </location>
</feature>
<accession>A0AAN8RED1</accession>
<gene>
    <name evidence="2" type="ORF">TWF718_005667</name>
</gene>
<name>A0AAN8RED1_9PEZI</name>
<evidence type="ECO:0000313" key="3">
    <source>
        <dbReference type="Proteomes" id="UP001313282"/>
    </source>
</evidence>
<organism evidence="2 3">
    <name type="scientific">Orbilia javanica</name>
    <dbReference type="NCBI Taxonomy" id="47235"/>
    <lineage>
        <taxon>Eukaryota</taxon>
        <taxon>Fungi</taxon>
        <taxon>Dikarya</taxon>
        <taxon>Ascomycota</taxon>
        <taxon>Pezizomycotina</taxon>
        <taxon>Orbiliomycetes</taxon>
        <taxon>Orbiliales</taxon>
        <taxon>Orbiliaceae</taxon>
        <taxon>Orbilia</taxon>
    </lineage>
</organism>
<feature type="region of interest" description="Disordered" evidence="1">
    <location>
        <begin position="1"/>
        <end position="39"/>
    </location>
</feature>
<keyword evidence="3" id="KW-1185">Reference proteome</keyword>
<feature type="compositionally biased region" description="Basic and acidic residues" evidence="1">
    <location>
        <begin position="106"/>
        <end position="123"/>
    </location>
</feature>
<feature type="compositionally biased region" description="Polar residues" evidence="1">
    <location>
        <begin position="95"/>
        <end position="104"/>
    </location>
</feature>
<dbReference type="EMBL" id="JAVHNR010000003">
    <property type="protein sequence ID" value="KAK6347846.1"/>
    <property type="molecule type" value="Genomic_DNA"/>
</dbReference>
<dbReference type="AlphaFoldDB" id="A0AAN8RED1"/>
<dbReference type="Proteomes" id="UP001313282">
    <property type="component" value="Unassembled WGS sequence"/>
</dbReference>
<comment type="caution">
    <text evidence="2">The sequence shown here is derived from an EMBL/GenBank/DDBJ whole genome shotgun (WGS) entry which is preliminary data.</text>
</comment>
<feature type="compositionally biased region" description="Basic and acidic residues" evidence="1">
    <location>
        <begin position="1"/>
        <end position="16"/>
    </location>
</feature>
<evidence type="ECO:0000313" key="2">
    <source>
        <dbReference type="EMBL" id="KAK6347846.1"/>
    </source>
</evidence>
<protein>
    <submittedName>
        <fullName evidence="2">Uncharacterized protein</fullName>
    </submittedName>
</protein>
<proteinExistence type="predicted"/>
<reference evidence="2 3" key="1">
    <citation type="submission" date="2019-10" db="EMBL/GenBank/DDBJ databases">
        <authorList>
            <person name="Palmer J.M."/>
        </authorList>
    </citation>
    <scope>NUCLEOTIDE SEQUENCE [LARGE SCALE GENOMIC DNA]</scope>
    <source>
        <strain evidence="2 3">TWF718</strain>
    </source>
</reference>